<reference evidence="2 3" key="3">
    <citation type="submission" date="2019-11" db="EMBL/GenBank/DDBJ databases">
        <title>A de novo genome assembly of a pear dwarfing rootstock.</title>
        <authorList>
            <person name="Wang F."/>
            <person name="Wang J."/>
            <person name="Li S."/>
            <person name="Zhang Y."/>
            <person name="Fang M."/>
            <person name="Ma L."/>
            <person name="Zhao Y."/>
            <person name="Jiang S."/>
        </authorList>
    </citation>
    <scope>NUCLEOTIDE SEQUENCE [LARGE SCALE GENOMIC DNA]</scope>
    <source>
        <strain evidence="2">S2</strain>
        <tissue evidence="2">Leaf</tissue>
    </source>
</reference>
<evidence type="ECO:0000313" key="3">
    <source>
        <dbReference type="Proteomes" id="UP000327157"/>
    </source>
</evidence>
<evidence type="ECO:0000256" key="1">
    <source>
        <dbReference type="SAM" id="MobiDB-lite"/>
    </source>
</evidence>
<gene>
    <name evidence="2" type="ORF">D8674_019811</name>
</gene>
<keyword evidence="3" id="KW-1185">Reference proteome</keyword>
<feature type="compositionally biased region" description="Polar residues" evidence="1">
    <location>
        <begin position="39"/>
        <end position="56"/>
    </location>
</feature>
<evidence type="ECO:0000313" key="2">
    <source>
        <dbReference type="EMBL" id="KAB2611779.1"/>
    </source>
</evidence>
<accession>A0A5N5G8L5</accession>
<sequence>MTTNPFIKPLLDSISPTLIPCGFFPTSLITPPIDLLSEKNYSTASSPPSGQDSVSGPRQCRQDNPPPHAEGRGLTLFFPSSNQTVPGRVLEMQKR</sequence>
<comment type="caution">
    <text evidence="2">The sequence shown here is derived from an EMBL/GenBank/DDBJ whole genome shotgun (WGS) entry which is preliminary data.</text>
</comment>
<protein>
    <submittedName>
        <fullName evidence="2">GTP-binding protein SAR1A-like</fullName>
    </submittedName>
</protein>
<reference evidence="2 3" key="1">
    <citation type="submission" date="2019-09" db="EMBL/GenBank/DDBJ databases">
        <authorList>
            <person name="Ou C."/>
        </authorList>
    </citation>
    <scope>NUCLEOTIDE SEQUENCE [LARGE SCALE GENOMIC DNA]</scope>
    <source>
        <strain evidence="2">S2</strain>
        <tissue evidence="2">Leaf</tissue>
    </source>
</reference>
<name>A0A5N5G8L5_9ROSA</name>
<proteinExistence type="predicted"/>
<dbReference type="Proteomes" id="UP000327157">
    <property type="component" value="Chromosome 17"/>
</dbReference>
<organism evidence="2 3">
    <name type="scientific">Pyrus ussuriensis x Pyrus communis</name>
    <dbReference type="NCBI Taxonomy" id="2448454"/>
    <lineage>
        <taxon>Eukaryota</taxon>
        <taxon>Viridiplantae</taxon>
        <taxon>Streptophyta</taxon>
        <taxon>Embryophyta</taxon>
        <taxon>Tracheophyta</taxon>
        <taxon>Spermatophyta</taxon>
        <taxon>Magnoliopsida</taxon>
        <taxon>eudicotyledons</taxon>
        <taxon>Gunneridae</taxon>
        <taxon>Pentapetalae</taxon>
        <taxon>rosids</taxon>
        <taxon>fabids</taxon>
        <taxon>Rosales</taxon>
        <taxon>Rosaceae</taxon>
        <taxon>Amygdaloideae</taxon>
        <taxon>Maleae</taxon>
        <taxon>Pyrus</taxon>
    </lineage>
</organism>
<feature type="region of interest" description="Disordered" evidence="1">
    <location>
        <begin position="38"/>
        <end position="95"/>
    </location>
</feature>
<dbReference type="EMBL" id="SMOL01000487">
    <property type="protein sequence ID" value="KAB2611779.1"/>
    <property type="molecule type" value="Genomic_DNA"/>
</dbReference>
<reference evidence="3" key="2">
    <citation type="submission" date="2019-10" db="EMBL/GenBank/DDBJ databases">
        <title>A de novo genome assembly of a pear dwarfing rootstock.</title>
        <authorList>
            <person name="Wang F."/>
            <person name="Wang J."/>
            <person name="Li S."/>
            <person name="Zhang Y."/>
            <person name="Fang M."/>
            <person name="Ma L."/>
            <person name="Zhao Y."/>
            <person name="Jiang S."/>
        </authorList>
    </citation>
    <scope>NUCLEOTIDE SEQUENCE [LARGE SCALE GENOMIC DNA]</scope>
</reference>
<dbReference type="AlphaFoldDB" id="A0A5N5G8L5"/>